<keyword evidence="2" id="KW-1133">Transmembrane helix</keyword>
<protein>
    <submittedName>
        <fullName evidence="3">Uncharacterized protein</fullName>
    </submittedName>
</protein>
<accession>A0A8D1JPX0</accession>
<keyword evidence="2" id="KW-0472">Membrane</keyword>
<reference evidence="3" key="1">
    <citation type="submission" date="2025-08" db="UniProtKB">
        <authorList>
            <consortium name="Ensembl"/>
        </authorList>
    </citation>
    <scope>IDENTIFICATION</scope>
</reference>
<evidence type="ECO:0000256" key="2">
    <source>
        <dbReference type="SAM" id="Phobius"/>
    </source>
</evidence>
<dbReference type="AlphaFoldDB" id="A0A8D1JPX0"/>
<organism evidence="3 4">
    <name type="scientific">Sus scrofa</name>
    <name type="common">Pig</name>
    <dbReference type="NCBI Taxonomy" id="9823"/>
    <lineage>
        <taxon>Eukaryota</taxon>
        <taxon>Metazoa</taxon>
        <taxon>Chordata</taxon>
        <taxon>Craniata</taxon>
        <taxon>Vertebrata</taxon>
        <taxon>Euteleostomi</taxon>
        <taxon>Mammalia</taxon>
        <taxon>Eutheria</taxon>
        <taxon>Laurasiatheria</taxon>
        <taxon>Artiodactyla</taxon>
        <taxon>Suina</taxon>
        <taxon>Suidae</taxon>
        <taxon>Sus</taxon>
    </lineage>
</organism>
<dbReference type="Proteomes" id="UP000694571">
    <property type="component" value="Unplaced"/>
</dbReference>
<feature type="transmembrane region" description="Helical" evidence="2">
    <location>
        <begin position="265"/>
        <end position="291"/>
    </location>
</feature>
<feature type="transmembrane region" description="Helical" evidence="2">
    <location>
        <begin position="33"/>
        <end position="53"/>
    </location>
</feature>
<keyword evidence="2" id="KW-0812">Transmembrane</keyword>
<evidence type="ECO:0000256" key="1">
    <source>
        <dbReference type="SAM" id="MobiDB-lite"/>
    </source>
</evidence>
<dbReference type="Ensembl" id="ENSSSCT00050007135.1">
    <property type="protein sequence ID" value="ENSSSCP00050003071.1"/>
    <property type="gene ID" value="ENSSSCG00050005217.1"/>
</dbReference>
<evidence type="ECO:0000313" key="3">
    <source>
        <dbReference type="Ensembl" id="ENSSSCP00050003071.1"/>
    </source>
</evidence>
<name>A0A8D1JPX0_PIG</name>
<evidence type="ECO:0000313" key="4">
    <source>
        <dbReference type="Proteomes" id="UP000694571"/>
    </source>
</evidence>
<proteinExistence type="predicted"/>
<sequence length="306" mass="34040">MGETSDLQPAGPSLTGLTLVVVAPKDHQVPSKILYKILGALCLLIPILLPLLLHPRRPRLHPRILSFAVEPHELSVVHVADLKVPGLPVAGPGHDRVEIPHGVRAWGRGEVETLPSFRIESRLLRGPSRPLDPPEQRTHPALTRPGLGQGPQEHQKKHLRLHDRILWVCRESENPRIRIGGDPGTAGNGVASCVSRQKSPTQVVRQVKTERWRIPNKELLCPQTPPSERHGESSKDLRLCPDFGSSCTKNSLSPYLPESWPRLQVFSAVLMPFTSALHGLFLCITGIPYFWKVCLTLHLTFPKELH</sequence>
<feature type="region of interest" description="Disordered" evidence="1">
    <location>
        <begin position="124"/>
        <end position="158"/>
    </location>
</feature>